<keyword evidence="3" id="KW-1185">Reference proteome</keyword>
<reference evidence="2 3" key="1">
    <citation type="journal article" date="2023" name="Nucleic Acids Res.">
        <title>The hologenome of Daphnia magna reveals possible DNA methylation and microbiome-mediated evolution of the host genome.</title>
        <authorList>
            <person name="Chaturvedi A."/>
            <person name="Li X."/>
            <person name="Dhandapani V."/>
            <person name="Marshall H."/>
            <person name="Kissane S."/>
            <person name="Cuenca-Cambronero M."/>
            <person name="Asole G."/>
            <person name="Calvet F."/>
            <person name="Ruiz-Romero M."/>
            <person name="Marangio P."/>
            <person name="Guigo R."/>
            <person name="Rago D."/>
            <person name="Mirbahai L."/>
            <person name="Eastwood N."/>
            <person name="Colbourne J.K."/>
            <person name="Zhou J."/>
            <person name="Mallon E."/>
            <person name="Orsini L."/>
        </authorList>
    </citation>
    <scope>NUCLEOTIDE SEQUENCE [LARGE SCALE GENOMIC DNA]</scope>
    <source>
        <strain evidence="2">LRV0_1</strain>
    </source>
</reference>
<accession>A0ABQ9ZLJ1</accession>
<proteinExistence type="predicted"/>
<comment type="caution">
    <text evidence="2">The sequence shown here is derived from an EMBL/GenBank/DDBJ whole genome shotgun (WGS) entry which is preliminary data.</text>
</comment>
<evidence type="ECO:0000313" key="2">
    <source>
        <dbReference type="EMBL" id="KAK4013782.1"/>
    </source>
</evidence>
<sequence>MPVLRLFSVGGGSRPFQVKRLQASSVLCDLQLMETSPAAVRPSQMGPLSPTVLPSSGRAVGGKDF</sequence>
<evidence type="ECO:0000313" key="3">
    <source>
        <dbReference type="Proteomes" id="UP001234178"/>
    </source>
</evidence>
<evidence type="ECO:0000256" key="1">
    <source>
        <dbReference type="SAM" id="MobiDB-lite"/>
    </source>
</evidence>
<name>A0ABQ9ZLJ1_9CRUS</name>
<protein>
    <submittedName>
        <fullName evidence="2">Uncharacterized protein</fullName>
    </submittedName>
</protein>
<dbReference type="EMBL" id="JAOYFB010000004">
    <property type="protein sequence ID" value="KAK4013782.1"/>
    <property type="molecule type" value="Genomic_DNA"/>
</dbReference>
<dbReference type="Proteomes" id="UP001234178">
    <property type="component" value="Unassembled WGS sequence"/>
</dbReference>
<organism evidence="2 3">
    <name type="scientific">Daphnia magna</name>
    <dbReference type="NCBI Taxonomy" id="35525"/>
    <lineage>
        <taxon>Eukaryota</taxon>
        <taxon>Metazoa</taxon>
        <taxon>Ecdysozoa</taxon>
        <taxon>Arthropoda</taxon>
        <taxon>Crustacea</taxon>
        <taxon>Branchiopoda</taxon>
        <taxon>Diplostraca</taxon>
        <taxon>Cladocera</taxon>
        <taxon>Anomopoda</taxon>
        <taxon>Daphniidae</taxon>
        <taxon>Daphnia</taxon>
    </lineage>
</organism>
<feature type="region of interest" description="Disordered" evidence="1">
    <location>
        <begin position="39"/>
        <end position="65"/>
    </location>
</feature>
<gene>
    <name evidence="2" type="ORF">OUZ56_026335</name>
</gene>